<sequence length="252" mass="26964">MTLIVAHVSAVGAVMAADSHVAEEDHTGGLADKIWTTGTLLFGYSGNMAVRDRLRQAIEAELARSPLPVPIDCEMAASQLKASMRPILQQAYADFVGGPDDSPVEALGGSLLVVGRDNGRYWLLEIDRNNTSSHYTEDGFHTTGSGSTAAHVGRRLLQHYALPGYETKHLRLLAMRTVKSCIDVLGGAYGLGGPVQLWQATDNGYEQVRGDELASVVEGVQQWVQIEKESLSKVFAATVEAPPGPLPDALQG</sequence>
<evidence type="ECO:0000313" key="1">
    <source>
        <dbReference type="EMBL" id="PZR82734.1"/>
    </source>
</evidence>
<dbReference type="EMBL" id="QHBU01000059">
    <property type="protein sequence ID" value="PZR82734.1"/>
    <property type="molecule type" value="Genomic_DNA"/>
</dbReference>
<evidence type="ECO:0000313" key="2">
    <source>
        <dbReference type="Proteomes" id="UP000248724"/>
    </source>
</evidence>
<dbReference type="Gene3D" id="3.60.20.10">
    <property type="entry name" value="Glutamine Phosphoribosylpyrophosphate, subunit 1, domain 1"/>
    <property type="match status" value="1"/>
</dbReference>
<proteinExistence type="predicted"/>
<gene>
    <name evidence="1" type="ORF">DLM65_03205</name>
</gene>
<dbReference type="AlphaFoldDB" id="A0A2W6AGV1"/>
<protein>
    <recommendedName>
        <fullName evidence="3">Proteasome subunit alpha</fullName>
    </recommendedName>
</protein>
<evidence type="ECO:0008006" key="3">
    <source>
        <dbReference type="Google" id="ProtNLM"/>
    </source>
</evidence>
<name>A0A2W6AGV1_9BACT</name>
<dbReference type="Proteomes" id="UP000248724">
    <property type="component" value="Unassembled WGS sequence"/>
</dbReference>
<dbReference type="CDD" id="cd01901">
    <property type="entry name" value="Ntn_hydrolase"/>
    <property type="match status" value="1"/>
</dbReference>
<comment type="caution">
    <text evidence="1">The sequence shown here is derived from an EMBL/GenBank/DDBJ whole genome shotgun (WGS) entry which is preliminary data.</text>
</comment>
<organism evidence="1 2">
    <name type="scientific">Candidatus Aeolococcus gillhamiae</name>
    <dbReference type="NCBI Taxonomy" id="3127015"/>
    <lineage>
        <taxon>Bacteria</taxon>
        <taxon>Bacillati</taxon>
        <taxon>Candidatus Dormiibacterota</taxon>
        <taxon>Candidatus Dormibacteria</taxon>
        <taxon>Candidatus Aeolococcales</taxon>
        <taxon>Candidatus Aeolococcaceae</taxon>
        <taxon>Candidatus Aeolococcus</taxon>
    </lineage>
</organism>
<reference evidence="1 2" key="1">
    <citation type="journal article" date="2017" name="Nature">
        <title>Atmospheric trace gases support primary production in Antarctic desert surface soil.</title>
        <authorList>
            <person name="Ji M."/>
            <person name="Greening C."/>
            <person name="Vanwonterghem I."/>
            <person name="Carere C.R."/>
            <person name="Bay S.K."/>
            <person name="Steen J.A."/>
            <person name="Montgomery K."/>
            <person name="Lines T."/>
            <person name="Beardall J."/>
            <person name="van Dorst J."/>
            <person name="Snape I."/>
            <person name="Stott M.B."/>
            <person name="Hugenholtz P."/>
            <person name="Ferrari B.C."/>
        </authorList>
    </citation>
    <scope>NUCLEOTIDE SEQUENCE [LARGE SCALE GENOMIC DNA]</scope>
    <source>
        <strain evidence="1">RRmetagenome_bin12</strain>
    </source>
</reference>
<accession>A0A2W6AGV1</accession>
<dbReference type="InterPro" id="IPR029055">
    <property type="entry name" value="Ntn_hydrolases_N"/>
</dbReference>
<dbReference type="SUPFAM" id="SSF56235">
    <property type="entry name" value="N-terminal nucleophile aminohydrolases (Ntn hydrolases)"/>
    <property type="match status" value="1"/>
</dbReference>